<sequence length="61" mass="7213">MDEKKILELLFNTFVKMCDYIETTDEIGCIKCPCKEECILKGDNTDFKYFKPIVESIKRKL</sequence>
<accession>A0AAX0AV86</accession>
<reference evidence="1" key="2">
    <citation type="journal article" date="2022" name="Nat. Biotechnol.">
        <title>Carbon-negative production of acetone and isopropanol by gas fermentation at industrial pilot scale.</title>
        <authorList>
            <person name="Liew F.E."/>
            <person name="Nogle R."/>
            <person name="Abdalla T."/>
            <person name="Rasor B.J."/>
            <person name="Canter C."/>
            <person name="Jensen R.O."/>
            <person name="Wang L."/>
            <person name="Strutz J."/>
            <person name="Chirania P."/>
            <person name="De Tissera S."/>
            <person name="Mueller A.P."/>
            <person name="Ruan Z."/>
            <person name="Gao A."/>
            <person name="Tran L."/>
            <person name="Engle N.L."/>
            <person name="Bromley J.C."/>
            <person name="Daniell J."/>
            <person name="Conrado R."/>
            <person name="Tschaplinski T.J."/>
            <person name="Giannone R.J."/>
            <person name="Hettich R.L."/>
            <person name="Karim A.S."/>
            <person name="Simpson S.D."/>
            <person name="Brown S.D."/>
            <person name="Leang C."/>
            <person name="Jewett M.C."/>
            <person name="Kopke M."/>
        </authorList>
    </citation>
    <scope>NUCLEOTIDE SEQUENCE</scope>
    <source>
        <strain evidence="1">DJ080</strain>
    </source>
</reference>
<protein>
    <submittedName>
        <fullName evidence="1">Uncharacterized protein</fullName>
    </submittedName>
</protein>
<dbReference type="AlphaFoldDB" id="A0AAX0AV86"/>
<dbReference type="EMBL" id="JABSWW010000001">
    <property type="protein sequence ID" value="NRT86831.1"/>
    <property type="molecule type" value="Genomic_DNA"/>
</dbReference>
<evidence type="ECO:0000313" key="1">
    <source>
        <dbReference type="EMBL" id="NRT86831.1"/>
    </source>
</evidence>
<name>A0AAX0AV86_CLOBE</name>
<evidence type="ECO:0000313" key="2">
    <source>
        <dbReference type="Proteomes" id="UP001193748"/>
    </source>
</evidence>
<dbReference type="RefSeq" id="WP_077843105.1">
    <property type="nucleotide sequence ID" value="NZ_JABSWK010000001.1"/>
</dbReference>
<gene>
    <name evidence="1" type="ORF">B0H41_000510</name>
</gene>
<comment type="caution">
    <text evidence="1">The sequence shown here is derived from an EMBL/GenBank/DDBJ whole genome shotgun (WGS) entry which is preliminary data.</text>
</comment>
<proteinExistence type="predicted"/>
<dbReference type="Proteomes" id="UP001193748">
    <property type="component" value="Unassembled WGS sequence"/>
</dbReference>
<organism evidence="1 2">
    <name type="scientific">Clostridium beijerinckii</name>
    <name type="common">Clostridium MP</name>
    <dbReference type="NCBI Taxonomy" id="1520"/>
    <lineage>
        <taxon>Bacteria</taxon>
        <taxon>Bacillati</taxon>
        <taxon>Bacillota</taxon>
        <taxon>Clostridia</taxon>
        <taxon>Eubacteriales</taxon>
        <taxon>Clostridiaceae</taxon>
        <taxon>Clostridium</taxon>
    </lineage>
</organism>
<reference evidence="1" key="1">
    <citation type="submission" date="2020-05" db="EMBL/GenBank/DDBJ databases">
        <authorList>
            <person name="Brown S."/>
            <person name="Huntemann M."/>
            <person name="Clum A."/>
            <person name="Spunde A."/>
            <person name="Palaniappan K."/>
            <person name="Ritter S."/>
            <person name="Mikhailova N."/>
            <person name="Chen I.-M."/>
            <person name="Stamatis D."/>
            <person name="Reddy T."/>
            <person name="O'Malley R."/>
            <person name="Daum C."/>
            <person name="Shapiro N."/>
            <person name="Ivanova N."/>
            <person name="Kyrpides N."/>
            <person name="Woyke T."/>
        </authorList>
    </citation>
    <scope>NUCLEOTIDE SEQUENCE</scope>
    <source>
        <strain evidence="1">DJ080</strain>
    </source>
</reference>